<dbReference type="Proteomes" id="UP000176532">
    <property type="component" value="Unassembled WGS sequence"/>
</dbReference>
<sequence>MAIHLVMDKKRYLPVRSHLNENRAEDPESQRFLDREHSPGMKAFCIDLKSPVEWPPEVLAACLDHWEVLMLLEESQVPSPLPAGVYRGCRDAKFPSDKRGVSGYVLITLRGRDHASLLAAHEVFKRFDTRGDFYDDEVDVDANPESDATCDG</sequence>
<dbReference type="EMBL" id="MFQD01000025">
    <property type="protein sequence ID" value="OGH67980.1"/>
    <property type="molecule type" value="Genomic_DNA"/>
</dbReference>
<comment type="caution">
    <text evidence="1">The sequence shown here is derived from an EMBL/GenBank/DDBJ whole genome shotgun (WGS) entry which is preliminary data.</text>
</comment>
<dbReference type="AlphaFoldDB" id="A0A1F6M8T4"/>
<accession>A0A1F6M8T4</accession>
<name>A0A1F6M8T4_9BACT</name>
<evidence type="ECO:0000313" key="2">
    <source>
        <dbReference type="Proteomes" id="UP000176532"/>
    </source>
</evidence>
<reference evidence="1 2" key="1">
    <citation type="journal article" date="2016" name="Nat. Commun.">
        <title>Thousands of microbial genomes shed light on interconnected biogeochemical processes in an aquifer system.</title>
        <authorList>
            <person name="Anantharaman K."/>
            <person name="Brown C.T."/>
            <person name="Hug L.A."/>
            <person name="Sharon I."/>
            <person name="Castelle C.J."/>
            <person name="Probst A.J."/>
            <person name="Thomas B.C."/>
            <person name="Singh A."/>
            <person name="Wilkins M.J."/>
            <person name="Karaoz U."/>
            <person name="Brodie E.L."/>
            <person name="Williams K.H."/>
            <person name="Hubbard S.S."/>
            <person name="Banfield J.F."/>
        </authorList>
    </citation>
    <scope>NUCLEOTIDE SEQUENCE [LARGE SCALE GENOMIC DNA]</scope>
</reference>
<organism evidence="1 2">
    <name type="scientific">Candidatus Magasanikbacteria bacterium RIFCSPHIGHO2_02_FULL_50_9b</name>
    <dbReference type="NCBI Taxonomy" id="1798682"/>
    <lineage>
        <taxon>Bacteria</taxon>
        <taxon>Candidatus Magasanikiibacteriota</taxon>
    </lineage>
</organism>
<evidence type="ECO:0000313" key="1">
    <source>
        <dbReference type="EMBL" id="OGH67980.1"/>
    </source>
</evidence>
<proteinExistence type="predicted"/>
<protein>
    <submittedName>
        <fullName evidence="1">Uncharacterized protein</fullName>
    </submittedName>
</protein>
<gene>
    <name evidence="1" type="ORF">A3C15_01650</name>
</gene>